<dbReference type="AlphaFoldDB" id="A0AA41QDC5"/>
<feature type="compositionally biased region" description="Basic residues" evidence="5">
    <location>
        <begin position="271"/>
        <end position="281"/>
    </location>
</feature>
<evidence type="ECO:0000259" key="6">
    <source>
        <dbReference type="Pfam" id="PF03466"/>
    </source>
</evidence>
<gene>
    <name evidence="7" type="ORF">L1785_03540</name>
</gene>
<evidence type="ECO:0000256" key="1">
    <source>
        <dbReference type="ARBA" id="ARBA00009437"/>
    </source>
</evidence>
<organism evidence="7 8">
    <name type="scientific">Antribacter soli</name>
    <dbReference type="NCBI Taxonomy" id="2910976"/>
    <lineage>
        <taxon>Bacteria</taxon>
        <taxon>Bacillati</taxon>
        <taxon>Actinomycetota</taxon>
        <taxon>Actinomycetes</taxon>
        <taxon>Micrococcales</taxon>
        <taxon>Promicromonosporaceae</taxon>
        <taxon>Antribacter</taxon>
    </lineage>
</organism>
<dbReference type="GO" id="GO:0032993">
    <property type="term" value="C:protein-DNA complex"/>
    <property type="evidence" value="ECO:0007669"/>
    <property type="project" value="TreeGrafter"/>
</dbReference>
<dbReference type="SUPFAM" id="SSF53850">
    <property type="entry name" value="Periplasmic binding protein-like II"/>
    <property type="match status" value="1"/>
</dbReference>
<dbReference type="GO" id="GO:0003700">
    <property type="term" value="F:DNA-binding transcription factor activity"/>
    <property type="evidence" value="ECO:0007669"/>
    <property type="project" value="TreeGrafter"/>
</dbReference>
<dbReference type="EMBL" id="JAKGSG010000012">
    <property type="protein sequence ID" value="MCF4120042.1"/>
    <property type="molecule type" value="Genomic_DNA"/>
</dbReference>
<dbReference type="InterPro" id="IPR005119">
    <property type="entry name" value="LysR_subst-bd"/>
</dbReference>
<dbReference type="Gene3D" id="3.40.190.10">
    <property type="entry name" value="Periplasmic binding protein-like II"/>
    <property type="match status" value="2"/>
</dbReference>
<keyword evidence="3" id="KW-0238">DNA-binding</keyword>
<name>A0AA41QDC5_9MICO</name>
<proteinExistence type="inferred from homology"/>
<keyword evidence="8" id="KW-1185">Reference proteome</keyword>
<evidence type="ECO:0000256" key="2">
    <source>
        <dbReference type="ARBA" id="ARBA00023015"/>
    </source>
</evidence>
<dbReference type="Pfam" id="PF03466">
    <property type="entry name" value="LysR_substrate"/>
    <property type="match status" value="1"/>
</dbReference>
<protein>
    <submittedName>
        <fullName evidence="7">LysR substrate-binding domain-containing protein</fullName>
    </submittedName>
</protein>
<keyword evidence="2" id="KW-0805">Transcription regulation</keyword>
<accession>A0AA41QDC5</accession>
<feature type="region of interest" description="Disordered" evidence="5">
    <location>
        <begin position="207"/>
        <end position="281"/>
    </location>
</feature>
<dbReference type="Proteomes" id="UP001165405">
    <property type="component" value="Unassembled WGS sequence"/>
</dbReference>
<dbReference type="PANTHER" id="PTHR30346:SF0">
    <property type="entry name" value="HCA OPERON TRANSCRIPTIONAL ACTIVATOR HCAR"/>
    <property type="match status" value="1"/>
</dbReference>
<dbReference type="RefSeq" id="WP_236087757.1">
    <property type="nucleotide sequence ID" value="NZ_JAKGSG010000012.1"/>
</dbReference>
<comment type="caution">
    <text evidence="7">The sequence shown here is derived from an EMBL/GenBank/DDBJ whole genome shotgun (WGS) entry which is preliminary data.</text>
</comment>
<sequence length="281" mass="29414">MQPPSDPRFRLAYVPGATPGKWASVWRERLPDVRLELVAVEAADVPAALAEGRADAAVGRLPVDRDVFSAIPLYEEVPVVCVSRDHLLAALDAEEAVPVEDLADETVWLPLDDVLFGDATVPGRAPVTPDGEPLERPATTPDALAVVAADAGVTIVPQSVARLHHRKDVVYRRLEGAPLAPVGLVWVADRTTDLVEEMIGIVRGRTVNSSRGRSAQTADRAAGGPAGEGPRREAGQGAGRAAGDAAKGRPRSAKAGPRTSGGTARGGRPSGKGKRDGKGRR</sequence>
<evidence type="ECO:0000256" key="3">
    <source>
        <dbReference type="ARBA" id="ARBA00023125"/>
    </source>
</evidence>
<feature type="compositionally biased region" description="Polar residues" evidence="5">
    <location>
        <begin position="207"/>
        <end position="217"/>
    </location>
</feature>
<dbReference type="GO" id="GO:0003677">
    <property type="term" value="F:DNA binding"/>
    <property type="evidence" value="ECO:0007669"/>
    <property type="project" value="UniProtKB-KW"/>
</dbReference>
<evidence type="ECO:0000256" key="5">
    <source>
        <dbReference type="SAM" id="MobiDB-lite"/>
    </source>
</evidence>
<reference evidence="7" key="1">
    <citation type="submission" date="2022-01" db="EMBL/GenBank/DDBJ databases">
        <title>Antribacter sp. nov., isolated from Guizhou of China.</title>
        <authorList>
            <person name="Chengliang C."/>
            <person name="Ya Z."/>
        </authorList>
    </citation>
    <scope>NUCLEOTIDE SEQUENCE</scope>
    <source>
        <strain evidence="7">KLBMP 9083</strain>
    </source>
</reference>
<comment type="similarity">
    <text evidence="1">Belongs to the LysR transcriptional regulatory family.</text>
</comment>
<evidence type="ECO:0000313" key="7">
    <source>
        <dbReference type="EMBL" id="MCF4120042.1"/>
    </source>
</evidence>
<evidence type="ECO:0000313" key="8">
    <source>
        <dbReference type="Proteomes" id="UP001165405"/>
    </source>
</evidence>
<evidence type="ECO:0000256" key="4">
    <source>
        <dbReference type="ARBA" id="ARBA00023163"/>
    </source>
</evidence>
<dbReference type="PANTHER" id="PTHR30346">
    <property type="entry name" value="TRANSCRIPTIONAL DUAL REGULATOR HCAR-RELATED"/>
    <property type="match status" value="1"/>
</dbReference>
<keyword evidence="4" id="KW-0804">Transcription</keyword>
<feature type="domain" description="LysR substrate-binding" evidence="6">
    <location>
        <begin position="22"/>
        <end position="203"/>
    </location>
</feature>